<sequence>MITKTSWKTGLELKATQTNIPETGILVKQKLCSSIYKGSKRVIRSTLAGETLAMAEGTNVAIFMSTVFTGLTTGTPAPDGLPLICMTVANHFMML</sequence>
<evidence type="ECO:0000313" key="2">
    <source>
        <dbReference type="Proteomes" id="UP001283361"/>
    </source>
</evidence>
<protein>
    <submittedName>
        <fullName evidence="1">Uncharacterized protein</fullName>
    </submittedName>
</protein>
<comment type="caution">
    <text evidence="1">The sequence shown here is derived from an EMBL/GenBank/DDBJ whole genome shotgun (WGS) entry which is preliminary data.</text>
</comment>
<dbReference type="AlphaFoldDB" id="A0AAE0YPY2"/>
<reference evidence="1" key="1">
    <citation type="journal article" date="2023" name="G3 (Bethesda)">
        <title>A reference genome for the long-term kleptoplast-retaining sea slug Elysia crispata morphotype clarki.</title>
        <authorList>
            <person name="Eastman K.E."/>
            <person name="Pendleton A.L."/>
            <person name="Shaikh M.A."/>
            <person name="Suttiyut T."/>
            <person name="Ogas R."/>
            <person name="Tomko P."/>
            <person name="Gavelis G."/>
            <person name="Widhalm J.R."/>
            <person name="Wisecaver J.H."/>
        </authorList>
    </citation>
    <scope>NUCLEOTIDE SEQUENCE</scope>
    <source>
        <strain evidence="1">ECLA1</strain>
    </source>
</reference>
<proteinExistence type="predicted"/>
<gene>
    <name evidence="1" type="ORF">RRG08_010002</name>
</gene>
<dbReference type="EMBL" id="JAWDGP010005700">
    <property type="protein sequence ID" value="KAK3753583.1"/>
    <property type="molecule type" value="Genomic_DNA"/>
</dbReference>
<keyword evidence="2" id="KW-1185">Reference proteome</keyword>
<dbReference type="Proteomes" id="UP001283361">
    <property type="component" value="Unassembled WGS sequence"/>
</dbReference>
<organism evidence="1 2">
    <name type="scientific">Elysia crispata</name>
    <name type="common">lettuce slug</name>
    <dbReference type="NCBI Taxonomy" id="231223"/>
    <lineage>
        <taxon>Eukaryota</taxon>
        <taxon>Metazoa</taxon>
        <taxon>Spiralia</taxon>
        <taxon>Lophotrochozoa</taxon>
        <taxon>Mollusca</taxon>
        <taxon>Gastropoda</taxon>
        <taxon>Heterobranchia</taxon>
        <taxon>Euthyneura</taxon>
        <taxon>Panpulmonata</taxon>
        <taxon>Sacoglossa</taxon>
        <taxon>Placobranchoidea</taxon>
        <taxon>Plakobranchidae</taxon>
        <taxon>Elysia</taxon>
    </lineage>
</organism>
<name>A0AAE0YPY2_9GAST</name>
<accession>A0AAE0YPY2</accession>
<evidence type="ECO:0000313" key="1">
    <source>
        <dbReference type="EMBL" id="KAK3753583.1"/>
    </source>
</evidence>